<proteinExistence type="predicted"/>
<dbReference type="Proteomes" id="UP001147148">
    <property type="component" value="Unassembled WGS sequence"/>
</dbReference>
<name>A0ABT5X323_9ENTE</name>
<evidence type="ECO:0000313" key="2">
    <source>
        <dbReference type="Proteomes" id="UP001147148"/>
    </source>
</evidence>
<organism evidence="1 2">
    <name type="scientific">Vagococcus proximus</name>
    <dbReference type="NCBI Taxonomy" id="2991417"/>
    <lineage>
        <taxon>Bacteria</taxon>
        <taxon>Bacillati</taxon>
        <taxon>Bacillota</taxon>
        <taxon>Bacilli</taxon>
        <taxon>Lactobacillales</taxon>
        <taxon>Enterococcaceae</taxon>
        <taxon>Vagococcus</taxon>
    </lineage>
</organism>
<dbReference type="Pfam" id="PF11114">
    <property type="entry name" value="Minor_capsid_2"/>
    <property type="match status" value="1"/>
</dbReference>
<dbReference type="RefSeq" id="WP_275471851.1">
    <property type="nucleotide sequence ID" value="NZ_JAPDSH010000006.1"/>
</dbReference>
<dbReference type="InterPro" id="IPR021080">
    <property type="entry name" value="Minor_capsid_protein"/>
</dbReference>
<reference evidence="1" key="1">
    <citation type="submission" date="2022-10" db="EMBL/GenBank/DDBJ databases">
        <title>Vagococcus sp. isolated from poultry meat.</title>
        <authorList>
            <person name="Johansson P."/>
            <person name="Bjorkroth J."/>
        </authorList>
    </citation>
    <scope>NUCLEOTIDE SEQUENCE</scope>
    <source>
        <strain evidence="1">PNs007</strain>
    </source>
</reference>
<accession>A0ABT5X323</accession>
<dbReference type="EMBL" id="JAPDSH010000006">
    <property type="protein sequence ID" value="MDF0480266.1"/>
    <property type="molecule type" value="Genomic_DNA"/>
</dbReference>
<gene>
    <name evidence="1" type="ORF">OL233_08215</name>
</gene>
<sequence length="111" mass="12460">MSYKDMGGKKKLSQASEKALEAVSTQVAVNSNQYVAKDSGVLEASVYSASEFQKGKVIWATKYAARIYFTRSLKLKRNKNPNASHLWFEVAKNKKLSDWIAIGQSTMKEHL</sequence>
<evidence type="ECO:0000313" key="1">
    <source>
        <dbReference type="EMBL" id="MDF0480266.1"/>
    </source>
</evidence>
<protein>
    <submittedName>
        <fullName evidence="1">Minor capsid protein</fullName>
    </submittedName>
</protein>
<comment type="caution">
    <text evidence="1">The sequence shown here is derived from an EMBL/GenBank/DDBJ whole genome shotgun (WGS) entry which is preliminary data.</text>
</comment>
<keyword evidence="2" id="KW-1185">Reference proteome</keyword>